<evidence type="ECO:0000256" key="7">
    <source>
        <dbReference type="ARBA" id="ARBA00022927"/>
    </source>
</evidence>
<dbReference type="OrthoDB" id="15619at2"/>
<evidence type="ECO:0000256" key="11">
    <source>
        <dbReference type="ARBA" id="ARBA00025182"/>
    </source>
</evidence>
<dbReference type="GO" id="GO:0043952">
    <property type="term" value="P:protein transport by the Sec complex"/>
    <property type="evidence" value="ECO:0007669"/>
    <property type="project" value="TreeGrafter"/>
</dbReference>
<keyword evidence="4 12" id="KW-0813">Transport</keyword>
<dbReference type="EMBL" id="QEXV01000003">
    <property type="protein sequence ID" value="PWE17223.1"/>
    <property type="molecule type" value="Genomic_DNA"/>
</dbReference>
<keyword evidence="10 12" id="KW-0472">Membrane</keyword>
<keyword evidence="8 12" id="KW-1133">Transmembrane helix</keyword>
<dbReference type="GO" id="GO:0005886">
    <property type="term" value="C:plasma membrane"/>
    <property type="evidence" value="ECO:0007669"/>
    <property type="project" value="UniProtKB-SubCell"/>
</dbReference>
<protein>
    <recommendedName>
        <fullName evidence="3 12">Protein-export membrane protein SecG</fullName>
    </recommendedName>
</protein>
<organism evidence="14 15">
    <name type="scientific">Marinicauda salina</name>
    <dbReference type="NCBI Taxonomy" id="2135793"/>
    <lineage>
        <taxon>Bacteria</taxon>
        <taxon>Pseudomonadati</taxon>
        <taxon>Pseudomonadota</taxon>
        <taxon>Alphaproteobacteria</taxon>
        <taxon>Maricaulales</taxon>
        <taxon>Maricaulaceae</taxon>
        <taxon>Marinicauda</taxon>
    </lineage>
</organism>
<evidence type="ECO:0000256" key="5">
    <source>
        <dbReference type="ARBA" id="ARBA00022475"/>
    </source>
</evidence>
<evidence type="ECO:0000256" key="8">
    <source>
        <dbReference type="ARBA" id="ARBA00022989"/>
    </source>
</evidence>
<evidence type="ECO:0000256" key="4">
    <source>
        <dbReference type="ARBA" id="ARBA00022448"/>
    </source>
</evidence>
<keyword evidence="15" id="KW-1185">Reference proteome</keyword>
<dbReference type="AlphaFoldDB" id="A0A2U2BT89"/>
<dbReference type="Proteomes" id="UP000245168">
    <property type="component" value="Unassembled WGS sequence"/>
</dbReference>
<comment type="caution">
    <text evidence="14">The sequence shown here is derived from an EMBL/GenBank/DDBJ whole genome shotgun (WGS) entry which is preliminary data.</text>
</comment>
<evidence type="ECO:0000256" key="9">
    <source>
        <dbReference type="ARBA" id="ARBA00023010"/>
    </source>
</evidence>
<dbReference type="PANTHER" id="PTHR34182">
    <property type="entry name" value="PROTEIN-EXPORT MEMBRANE PROTEIN SECG"/>
    <property type="match status" value="1"/>
</dbReference>
<dbReference type="GO" id="GO:0009306">
    <property type="term" value="P:protein secretion"/>
    <property type="evidence" value="ECO:0007669"/>
    <property type="project" value="UniProtKB-UniRule"/>
</dbReference>
<keyword evidence="7 12" id="KW-0653">Protein transport</keyword>
<feature type="compositionally biased region" description="Acidic residues" evidence="13">
    <location>
        <begin position="95"/>
        <end position="104"/>
    </location>
</feature>
<comment type="caution">
    <text evidence="12">Lacks conserved residue(s) required for the propagation of feature annotation.</text>
</comment>
<evidence type="ECO:0000256" key="1">
    <source>
        <dbReference type="ARBA" id="ARBA00004651"/>
    </source>
</evidence>
<comment type="subcellular location">
    <subcellularLocation>
        <location evidence="1 12">Cell membrane</location>
        <topology evidence="1 12">Multi-pass membrane protein</topology>
    </subcellularLocation>
</comment>
<evidence type="ECO:0000256" key="10">
    <source>
        <dbReference type="ARBA" id="ARBA00023136"/>
    </source>
</evidence>
<evidence type="ECO:0000313" key="14">
    <source>
        <dbReference type="EMBL" id="PWE17223.1"/>
    </source>
</evidence>
<name>A0A2U2BT89_9PROT</name>
<evidence type="ECO:0000256" key="13">
    <source>
        <dbReference type="SAM" id="MobiDB-lite"/>
    </source>
</evidence>
<comment type="function">
    <text evidence="11 12">Involved in protein export. Participates in an early event of protein translocation.</text>
</comment>
<reference evidence="15" key="1">
    <citation type="submission" date="2018-05" db="EMBL/GenBank/DDBJ databases">
        <authorList>
            <person name="Liu B.-T."/>
        </authorList>
    </citation>
    <scope>NUCLEOTIDE SEQUENCE [LARGE SCALE GENOMIC DNA]</scope>
    <source>
        <strain evidence="15">WD6-1</strain>
    </source>
</reference>
<evidence type="ECO:0000256" key="3">
    <source>
        <dbReference type="ARBA" id="ARBA00017876"/>
    </source>
</evidence>
<keyword evidence="5 12" id="KW-1003">Cell membrane</keyword>
<evidence type="ECO:0000256" key="2">
    <source>
        <dbReference type="ARBA" id="ARBA00008445"/>
    </source>
</evidence>
<dbReference type="GO" id="GO:0015450">
    <property type="term" value="F:protein-transporting ATPase activity"/>
    <property type="evidence" value="ECO:0007669"/>
    <property type="project" value="UniProtKB-UniRule"/>
</dbReference>
<evidence type="ECO:0000313" key="15">
    <source>
        <dbReference type="Proteomes" id="UP000245168"/>
    </source>
</evidence>
<evidence type="ECO:0000256" key="12">
    <source>
        <dbReference type="RuleBase" id="RU365087"/>
    </source>
</evidence>
<proteinExistence type="inferred from homology"/>
<feature type="compositionally biased region" description="Low complexity" evidence="13">
    <location>
        <begin position="105"/>
        <end position="119"/>
    </location>
</feature>
<dbReference type="PRINTS" id="PR01651">
    <property type="entry name" value="SECGEXPORT"/>
</dbReference>
<dbReference type="InterPro" id="IPR004692">
    <property type="entry name" value="SecG"/>
</dbReference>
<dbReference type="GO" id="GO:0065002">
    <property type="term" value="P:intracellular protein transmembrane transport"/>
    <property type="evidence" value="ECO:0007669"/>
    <property type="project" value="TreeGrafter"/>
</dbReference>
<feature type="transmembrane region" description="Helical" evidence="12">
    <location>
        <begin position="46"/>
        <end position="70"/>
    </location>
</feature>
<dbReference type="RefSeq" id="WP_109252454.1">
    <property type="nucleotide sequence ID" value="NZ_QEXV01000003.1"/>
</dbReference>
<feature type="compositionally biased region" description="Acidic residues" evidence="13">
    <location>
        <begin position="120"/>
        <end position="132"/>
    </location>
</feature>
<feature type="region of interest" description="Disordered" evidence="13">
    <location>
        <begin position="77"/>
        <end position="132"/>
    </location>
</feature>
<keyword evidence="6 12" id="KW-0812">Transmembrane</keyword>
<keyword evidence="9 12" id="KW-0811">Translocation</keyword>
<accession>A0A2U2BT89</accession>
<comment type="similarity">
    <text evidence="2 12">Belongs to the SecG family.</text>
</comment>
<dbReference type="PANTHER" id="PTHR34182:SF1">
    <property type="entry name" value="PROTEIN-EXPORT MEMBRANE PROTEIN SECG"/>
    <property type="match status" value="1"/>
</dbReference>
<evidence type="ECO:0000256" key="6">
    <source>
        <dbReference type="ARBA" id="ARBA00022692"/>
    </source>
</evidence>
<dbReference type="Pfam" id="PF03840">
    <property type="entry name" value="SecG"/>
    <property type="match status" value="1"/>
</dbReference>
<gene>
    <name evidence="14" type="ORF">DDZ18_05890</name>
</gene>
<dbReference type="NCBIfam" id="TIGR00810">
    <property type="entry name" value="secG"/>
    <property type="match status" value="1"/>
</dbReference>
<sequence length="132" mass="13454">MTTVLLIIHLIVAAALVTVVLMQRSEGGALGIGGGPGGMMSGRGAASLLTRVTMILCAVFIGNSILLAIVSGVDSSGRSVFDEGRGTEQTTDLPFDFDGEEPGEAEAPAAEETPAVPDEPSSEEESPEVPGR</sequence>